<dbReference type="PANTHER" id="PTHR28288">
    <property type="entry name" value="PROTEASE B INHIBITOR 2"/>
    <property type="match status" value="1"/>
</dbReference>
<sequence length="78" mass="8384">MLNRYIVLLKGTASSSDIDKIIADVESAGGKVTHRYGTLGGFAAVIPEPHLRMLQDSCNTADSMISCIEPDSVMRIDS</sequence>
<dbReference type="EMBL" id="CAJNJQ010000485">
    <property type="protein sequence ID" value="CAE7081366.1"/>
    <property type="molecule type" value="Genomic_DNA"/>
</dbReference>
<dbReference type="InterPro" id="IPR037045">
    <property type="entry name" value="S8pro/Inhibitor_I9_sf"/>
</dbReference>
<dbReference type="Gene3D" id="3.30.70.80">
    <property type="entry name" value="Peptidase S8 propeptide/proteinase inhibitor I9"/>
    <property type="match status" value="1"/>
</dbReference>
<organism evidence="3 4">
    <name type="scientific">Rhizoctonia solani</name>
    <dbReference type="NCBI Taxonomy" id="456999"/>
    <lineage>
        <taxon>Eukaryota</taxon>
        <taxon>Fungi</taxon>
        <taxon>Dikarya</taxon>
        <taxon>Basidiomycota</taxon>
        <taxon>Agaricomycotina</taxon>
        <taxon>Agaricomycetes</taxon>
        <taxon>Cantharellales</taxon>
        <taxon>Ceratobasidiaceae</taxon>
        <taxon>Rhizoctonia</taxon>
    </lineage>
</organism>
<dbReference type="Proteomes" id="UP000663850">
    <property type="component" value="Unassembled WGS sequence"/>
</dbReference>
<evidence type="ECO:0000313" key="2">
    <source>
        <dbReference type="EMBL" id="CAE6476880.1"/>
    </source>
</evidence>
<proteinExistence type="inferred from homology"/>
<protein>
    <recommendedName>
        <fullName evidence="5">Inhibitor I9 domain-containing protein</fullName>
    </recommendedName>
</protein>
<gene>
    <name evidence="3" type="ORF">RDB_LOCUS24020</name>
    <name evidence="2" type="ORF">RDB_LOCUS69974</name>
</gene>
<evidence type="ECO:0008006" key="5">
    <source>
        <dbReference type="Google" id="ProtNLM"/>
    </source>
</evidence>
<evidence type="ECO:0000313" key="3">
    <source>
        <dbReference type="EMBL" id="CAE7081366.1"/>
    </source>
</evidence>
<dbReference type="GO" id="GO:0042144">
    <property type="term" value="P:vacuole fusion, non-autophagic"/>
    <property type="evidence" value="ECO:0007669"/>
    <property type="project" value="TreeGrafter"/>
</dbReference>
<dbReference type="InterPro" id="IPR052471">
    <property type="entry name" value="PBI_I9"/>
</dbReference>
<comment type="caution">
    <text evidence="3">The sequence shown here is derived from an EMBL/GenBank/DDBJ whole genome shotgun (WGS) entry which is preliminary data.</text>
</comment>
<name>A0A8H3DZ60_9AGAM</name>
<dbReference type="EMBL" id="CAJMWZ010003638">
    <property type="protein sequence ID" value="CAE6476880.1"/>
    <property type="molecule type" value="Genomic_DNA"/>
</dbReference>
<dbReference type="SUPFAM" id="SSF54897">
    <property type="entry name" value="Protease propeptides/inhibitors"/>
    <property type="match status" value="1"/>
</dbReference>
<dbReference type="Proteomes" id="UP000663827">
    <property type="component" value="Unassembled WGS sequence"/>
</dbReference>
<evidence type="ECO:0000313" key="4">
    <source>
        <dbReference type="Proteomes" id="UP000663827"/>
    </source>
</evidence>
<dbReference type="AlphaFoldDB" id="A0A8H3DZ60"/>
<dbReference type="GO" id="GO:0004866">
    <property type="term" value="F:endopeptidase inhibitor activity"/>
    <property type="evidence" value="ECO:0007669"/>
    <property type="project" value="TreeGrafter"/>
</dbReference>
<evidence type="ECO:0000256" key="1">
    <source>
        <dbReference type="ARBA" id="ARBA00038069"/>
    </source>
</evidence>
<accession>A0A8H3DZ60</accession>
<dbReference type="PANTHER" id="PTHR28288:SF2">
    <property type="entry name" value="PROTEASE B INHIBITOR 2"/>
    <property type="match status" value="1"/>
</dbReference>
<reference evidence="3" key="1">
    <citation type="submission" date="2021-01" db="EMBL/GenBank/DDBJ databases">
        <authorList>
            <person name="Kaushik A."/>
        </authorList>
    </citation>
    <scope>NUCLEOTIDE SEQUENCE</scope>
    <source>
        <strain evidence="3">AG5</strain>
        <strain evidence="2">Type strain: AG8-Rh-89/</strain>
    </source>
</reference>
<comment type="similarity">
    <text evidence="1">Belongs to the protease inhibitor I9 family.</text>
</comment>